<organism evidence="1">
    <name type="scientific">Salix viminalis</name>
    <name type="common">Common osier</name>
    <name type="synonym">Basket willow</name>
    <dbReference type="NCBI Taxonomy" id="40686"/>
    <lineage>
        <taxon>Eukaryota</taxon>
        <taxon>Viridiplantae</taxon>
        <taxon>Streptophyta</taxon>
        <taxon>Embryophyta</taxon>
        <taxon>Tracheophyta</taxon>
        <taxon>Spermatophyta</taxon>
        <taxon>Magnoliopsida</taxon>
        <taxon>eudicotyledons</taxon>
        <taxon>Gunneridae</taxon>
        <taxon>Pentapetalae</taxon>
        <taxon>rosids</taxon>
        <taxon>fabids</taxon>
        <taxon>Malpighiales</taxon>
        <taxon>Salicaceae</taxon>
        <taxon>Saliceae</taxon>
        <taxon>Salix</taxon>
    </lineage>
</organism>
<dbReference type="PANTHER" id="PTHR33384">
    <property type="entry name" value="EXPRESSED PROTEIN"/>
    <property type="match status" value="1"/>
</dbReference>
<gene>
    <name evidence="1" type="ORF">SVIM_LOCUS58528</name>
</gene>
<accession>A0A6N2KQ55</accession>
<evidence type="ECO:0000313" key="1">
    <source>
        <dbReference type="EMBL" id="VFU25388.1"/>
    </source>
</evidence>
<protein>
    <submittedName>
        <fullName evidence="1">Uncharacterized protein</fullName>
    </submittedName>
</protein>
<dbReference type="PANTHER" id="PTHR33384:SF22">
    <property type="match status" value="1"/>
</dbReference>
<dbReference type="AlphaFoldDB" id="A0A6N2KQ55"/>
<name>A0A6N2KQ55_SALVM</name>
<dbReference type="EMBL" id="CAADRP010000224">
    <property type="protein sequence ID" value="VFU25388.1"/>
    <property type="molecule type" value="Genomic_DNA"/>
</dbReference>
<proteinExistence type="predicted"/>
<sequence>MNYSGCEQKSAMAGGYEERERMMMMMETVVCPKPRKLRLLNPSLCEQFRPLRLSANHHAEMADSKAGAELLDIILTRGGYVGEKPGCQVASSPPFYCGSPPSRASNPVIQDAQFGNEKIIPLFPAPPSPAPSSSSARKGGSCVRMKFGDMAAAVRIEGFDCHTRDQRNCSISAVA</sequence>
<reference evidence="1" key="1">
    <citation type="submission" date="2019-03" db="EMBL/GenBank/DDBJ databases">
        <authorList>
            <person name="Mank J."/>
            <person name="Almeida P."/>
        </authorList>
    </citation>
    <scope>NUCLEOTIDE SEQUENCE</scope>
    <source>
        <strain evidence="1">78183</strain>
    </source>
</reference>